<dbReference type="GO" id="GO:0009424">
    <property type="term" value="C:bacterial-type flagellum hook"/>
    <property type="evidence" value="ECO:0007669"/>
    <property type="project" value="InterPro"/>
</dbReference>
<evidence type="ECO:0000313" key="7">
    <source>
        <dbReference type="Proteomes" id="UP000007564"/>
    </source>
</evidence>
<dbReference type="GO" id="GO:0044780">
    <property type="term" value="P:bacterial-type flagellum assembly"/>
    <property type="evidence" value="ECO:0007669"/>
    <property type="project" value="InterPro"/>
</dbReference>
<feature type="region of interest" description="Disordered" evidence="4">
    <location>
        <begin position="209"/>
        <end position="265"/>
    </location>
</feature>
<dbReference type="InterPro" id="IPR001635">
    <property type="entry name" value="Flag_hook_Flik"/>
</dbReference>
<feature type="compositionally biased region" description="Pro residues" evidence="4">
    <location>
        <begin position="221"/>
        <end position="230"/>
    </location>
</feature>
<keyword evidence="6" id="KW-0966">Cell projection</keyword>
<dbReference type="CDD" id="cd17470">
    <property type="entry name" value="T3SS_Flik_C"/>
    <property type="match status" value="1"/>
</dbReference>
<evidence type="ECO:0000313" key="6">
    <source>
        <dbReference type="EMBL" id="CCJ52317.1"/>
    </source>
</evidence>
<feature type="compositionally biased region" description="Low complexity" evidence="4">
    <location>
        <begin position="209"/>
        <end position="220"/>
    </location>
</feature>
<feature type="domain" description="Flagellar hook-length control protein-like C-terminal" evidence="5">
    <location>
        <begin position="321"/>
        <end position="399"/>
    </location>
</feature>
<reference evidence="6 7" key="1">
    <citation type="journal article" date="2012" name="BMC Genomics">
        <title>Comparative genomics of the classical Bordetella subspecies: the evolution and exchange of virulence-associated diversity amongst closely related pathogens.</title>
        <authorList>
            <person name="Park J."/>
            <person name="Zhang Y."/>
            <person name="Buboltz A.M."/>
            <person name="Zhang X."/>
            <person name="Schuster S.C."/>
            <person name="Ahuja U."/>
            <person name="Liu M."/>
            <person name="Miller J.F."/>
            <person name="Sebaihia M."/>
            <person name="Bentley S.D."/>
            <person name="Parkhill J."/>
            <person name="Harvill E.T."/>
        </authorList>
    </citation>
    <scope>NUCLEOTIDE SEQUENCE [LARGE SCALE GENOMIC DNA]</scope>
    <source>
        <strain evidence="6 7">253</strain>
    </source>
</reference>
<feature type="region of interest" description="Disordered" evidence="4">
    <location>
        <begin position="169"/>
        <end position="192"/>
    </location>
</feature>
<keyword evidence="6" id="KW-0282">Flagellum</keyword>
<proteinExistence type="inferred from homology"/>
<feature type="compositionally biased region" description="Low complexity" evidence="4">
    <location>
        <begin position="243"/>
        <end position="265"/>
    </location>
</feature>
<organism evidence="6 7">
    <name type="scientific">Bordetella bronchiseptica 253</name>
    <dbReference type="NCBI Taxonomy" id="568707"/>
    <lineage>
        <taxon>Bacteria</taxon>
        <taxon>Pseudomonadati</taxon>
        <taxon>Pseudomonadota</taxon>
        <taxon>Betaproteobacteria</taxon>
        <taxon>Burkholderiales</taxon>
        <taxon>Alcaligenaceae</taxon>
        <taxon>Bordetella</taxon>
    </lineage>
</organism>
<evidence type="ECO:0000256" key="2">
    <source>
        <dbReference type="ARBA" id="ARBA00009149"/>
    </source>
</evidence>
<sequence>MSRNRTAAMTTATLPIPALTPAPGPAAQGGPAAAGKGPSFSQVLARQQGGKPGEAGTPAAPGAQAGAPAQDPAIQNPVGAGKSGKPGDTAALPVDGQQEPAAETAADAATLAALAAQTAPAPALPLQALEIAAEAAAVNAQVAAATQAAGAAARQPAHAALLAGQPATPAAPAAAGAPAADTAPAMPPALPQAAQPAVAAQAAVAAGAPNPPAAETAATPPAAPSLPQPLPSTGGTPQDGGEAAEPPATAPAQPQPLAAAEHGAALHAAAQAHIAARQAVGNPAPASLPAAAQPLGLEVASPVGSSQWGQELGRQLVTISHDARQGHHTAELRLDPPDLGPLRVSINLHEGVASAAFVSVHAAVRQAVEAALPQLQQALAQAGISLGQTSVGDQSAQQGFAEQQGRGAGAPGGSAAGADSETVVVAATPARNADALVDTFA</sequence>
<dbReference type="AlphaFoldDB" id="A0A0C6P186"/>
<feature type="compositionally biased region" description="Low complexity" evidence="4">
    <location>
        <begin position="54"/>
        <end position="73"/>
    </location>
</feature>
<feature type="compositionally biased region" description="Low complexity" evidence="4">
    <location>
        <begin position="25"/>
        <end position="38"/>
    </location>
</feature>
<dbReference type="PANTHER" id="PTHR37533">
    <property type="entry name" value="FLAGELLAR HOOK-LENGTH CONTROL PROTEIN"/>
    <property type="match status" value="1"/>
</dbReference>
<feature type="compositionally biased region" description="Low complexity" evidence="4">
    <location>
        <begin position="169"/>
        <end position="184"/>
    </location>
</feature>
<comment type="similarity">
    <text evidence="2">Belongs to the FliK family.</text>
</comment>
<feature type="region of interest" description="Disordered" evidence="4">
    <location>
        <begin position="395"/>
        <end position="417"/>
    </location>
</feature>
<name>A0A0C6P186_BORBO</name>
<accession>A0A0C6P186</accession>
<dbReference type="InterPro" id="IPR038610">
    <property type="entry name" value="FliK-like_C_sf"/>
</dbReference>
<dbReference type="HOGENOM" id="CLU_057466_0_0_4"/>
<dbReference type="Gene3D" id="3.30.750.140">
    <property type="match status" value="1"/>
</dbReference>
<dbReference type="InterPro" id="IPR021136">
    <property type="entry name" value="Flagellar_hook_control-like_C"/>
</dbReference>
<dbReference type="KEGG" id="bbh:BN112_0399"/>
<feature type="compositionally biased region" description="Gly residues" evidence="4">
    <location>
        <begin position="406"/>
        <end position="415"/>
    </location>
</feature>
<keyword evidence="6" id="KW-0969">Cilium</keyword>
<dbReference type="RefSeq" id="WP_015063739.1">
    <property type="nucleotide sequence ID" value="NC_019382.1"/>
</dbReference>
<gene>
    <name evidence="6" type="primary">fliK</name>
    <name evidence="6" type="ORF">BN112_0399</name>
</gene>
<dbReference type="PANTHER" id="PTHR37533:SF2">
    <property type="entry name" value="FLAGELLAR HOOK-LENGTH CONTROL PROTEIN"/>
    <property type="match status" value="1"/>
</dbReference>
<dbReference type="InterPro" id="IPR052563">
    <property type="entry name" value="FliK"/>
</dbReference>
<protein>
    <submittedName>
        <fullName evidence="6">Flagellar hook-length control protein</fullName>
    </submittedName>
</protein>
<feature type="compositionally biased region" description="Low complexity" evidence="4">
    <location>
        <begin position="1"/>
        <end position="17"/>
    </location>
</feature>
<dbReference type="EMBL" id="HE965806">
    <property type="protein sequence ID" value="CCJ52317.1"/>
    <property type="molecule type" value="Genomic_DNA"/>
</dbReference>
<evidence type="ECO:0000256" key="4">
    <source>
        <dbReference type="SAM" id="MobiDB-lite"/>
    </source>
</evidence>
<dbReference type="OrthoDB" id="8679885at2"/>
<feature type="region of interest" description="Disordered" evidence="4">
    <location>
        <begin position="1"/>
        <end position="105"/>
    </location>
</feature>
<dbReference type="PRINTS" id="PR01007">
    <property type="entry name" value="FLGHOOKFLIK"/>
</dbReference>
<dbReference type="Proteomes" id="UP000007564">
    <property type="component" value="Chromosome"/>
</dbReference>
<evidence type="ECO:0000256" key="1">
    <source>
        <dbReference type="ARBA" id="ARBA00003944"/>
    </source>
</evidence>
<keyword evidence="3" id="KW-1005">Bacterial flagellum biogenesis</keyword>
<comment type="function">
    <text evidence="1">Controls the length of the flagellar hook.</text>
</comment>
<dbReference type="Pfam" id="PF02120">
    <property type="entry name" value="Flg_hook"/>
    <property type="match status" value="1"/>
</dbReference>
<evidence type="ECO:0000259" key="5">
    <source>
        <dbReference type="Pfam" id="PF02120"/>
    </source>
</evidence>
<evidence type="ECO:0000256" key="3">
    <source>
        <dbReference type="ARBA" id="ARBA00022795"/>
    </source>
</evidence>